<organism evidence="2 3">
    <name type="scientific">Candidatus Enterococcus lowellii</name>
    <dbReference type="NCBI Taxonomy" id="2230877"/>
    <lineage>
        <taxon>Bacteria</taxon>
        <taxon>Bacillati</taxon>
        <taxon>Bacillota</taxon>
        <taxon>Bacilli</taxon>
        <taxon>Lactobacillales</taxon>
        <taxon>Enterococcaceae</taxon>
        <taxon>Enterococcus</taxon>
    </lineage>
</organism>
<accession>A0ABZ2SWB7</accession>
<keyword evidence="1" id="KW-1133">Transmembrane helix</keyword>
<reference evidence="2 3" key="2">
    <citation type="submission" date="2024-03" db="EMBL/GenBank/DDBJ databases">
        <title>The Genome Sequence of Enterococcus sp. DIV2402.</title>
        <authorList>
            <consortium name="The Broad Institute Genomics Platform"/>
            <consortium name="The Broad Institute Microbial Omics Core"/>
            <consortium name="The Broad Institute Genomic Center for Infectious Diseases"/>
            <person name="Earl A."/>
            <person name="Manson A."/>
            <person name="Gilmore M."/>
            <person name="Schwartman J."/>
            <person name="Shea T."/>
            <person name="Abouelleil A."/>
            <person name="Cao P."/>
            <person name="Chapman S."/>
            <person name="Cusick C."/>
            <person name="Young S."/>
            <person name="Neafsey D."/>
            <person name="Nusbaum C."/>
            <person name="Birren B."/>
        </authorList>
    </citation>
    <scope>NUCLEOTIDE SEQUENCE [LARGE SCALE GENOMIC DNA]</scope>
    <source>
        <strain evidence="2 3">DIV2402</strain>
    </source>
</reference>
<feature type="transmembrane region" description="Helical" evidence="1">
    <location>
        <begin position="119"/>
        <end position="139"/>
    </location>
</feature>
<evidence type="ECO:0000313" key="2">
    <source>
        <dbReference type="EMBL" id="WYJ78354.1"/>
    </source>
</evidence>
<dbReference type="Pfam" id="PF11188">
    <property type="entry name" value="DUF2975"/>
    <property type="match status" value="1"/>
</dbReference>
<evidence type="ECO:0000256" key="1">
    <source>
        <dbReference type="SAM" id="Phobius"/>
    </source>
</evidence>
<feature type="transmembrane region" description="Helical" evidence="1">
    <location>
        <begin position="7"/>
        <end position="28"/>
    </location>
</feature>
<sequence>MKIKTTFLKIILLGMSVFILFVAMLWTFGLIHAYSANELYPARIIAHISLYGTAISSLSIIFFVYRILRLIDQNNPFSTQSLQLIRKIKQATLVIFVLFLGLLPMVYRIADVEDAPGVVIIGLGIIAVPLALSVFVATIEKLLESVIQIKHENDLTV</sequence>
<name>A0ABZ2SWB7_9ENTE</name>
<evidence type="ECO:0000313" key="3">
    <source>
        <dbReference type="Proteomes" id="UP000664701"/>
    </source>
</evidence>
<keyword evidence="1" id="KW-0472">Membrane</keyword>
<dbReference type="EMBL" id="CP147251">
    <property type="protein sequence ID" value="WYJ78354.1"/>
    <property type="molecule type" value="Genomic_DNA"/>
</dbReference>
<dbReference type="InterPro" id="IPR021354">
    <property type="entry name" value="DUF2975"/>
</dbReference>
<proteinExistence type="predicted"/>
<evidence type="ECO:0008006" key="4">
    <source>
        <dbReference type="Google" id="ProtNLM"/>
    </source>
</evidence>
<reference evidence="2 3" key="1">
    <citation type="submission" date="2021-03" db="EMBL/GenBank/DDBJ databases">
        <authorList>
            <person name="Gilmore M.S."/>
            <person name="Schwartzman J."/>
            <person name="Van Tyne D."/>
            <person name="Martin M."/>
            <person name="Earl A.M."/>
            <person name="Manson A.L."/>
            <person name="Straub T."/>
            <person name="Salamzade R."/>
            <person name="Saavedra J."/>
            <person name="Lebreton F."/>
            <person name="Prichula J."/>
            <person name="Schaufler K."/>
            <person name="Gaca A."/>
            <person name="Sgardioli B."/>
            <person name="Wagenaar J."/>
            <person name="Strong T."/>
        </authorList>
    </citation>
    <scope>NUCLEOTIDE SEQUENCE [LARGE SCALE GENOMIC DNA]</scope>
    <source>
        <strain evidence="2 3">DIV2402</strain>
    </source>
</reference>
<dbReference type="RefSeq" id="WP_207942062.1">
    <property type="nucleotide sequence ID" value="NZ_CP147251.1"/>
</dbReference>
<gene>
    <name evidence="2" type="ORF">DOK78_003011</name>
</gene>
<feature type="transmembrane region" description="Helical" evidence="1">
    <location>
        <begin position="48"/>
        <end position="68"/>
    </location>
</feature>
<keyword evidence="3" id="KW-1185">Reference proteome</keyword>
<protein>
    <recommendedName>
        <fullName evidence="4">DUF2975 domain-containing protein</fullName>
    </recommendedName>
</protein>
<feature type="transmembrane region" description="Helical" evidence="1">
    <location>
        <begin position="88"/>
        <end position="107"/>
    </location>
</feature>
<keyword evidence="1" id="KW-0812">Transmembrane</keyword>
<dbReference type="Proteomes" id="UP000664701">
    <property type="component" value="Chromosome"/>
</dbReference>